<dbReference type="EMBL" id="LXQA011355655">
    <property type="protein sequence ID" value="MCI94428.1"/>
    <property type="molecule type" value="Genomic_DNA"/>
</dbReference>
<dbReference type="Proteomes" id="UP000265520">
    <property type="component" value="Unassembled WGS sequence"/>
</dbReference>
<evidence type="ECO:0000313" key="2">
    <source>
        <dbReference type="Proteomes" id="UP000265520"/>
    </source>
</evidence>
<organism evidence="1 2">
    <name type="scientific">Trifolium medium</name>
    <dbReference type="NCBI Taxonomy" id="97028"/>
    <lineage>
        <taxon>Eukaryota</taxon>
        <taxon>Viridiplantae</taxon>
        <taxon>Streptophyta</taxon>
        <taxon>Embryophyta</taxon>
        <taxon>Tracheophyta</taxon>
        <taxon>Spermatophyta</taxon>
        <taxon>Magnoliopsida</taxon>
        <taxon>eudicotyledons</taxon>
        <taxon>Gunneridae</taxon>
        <taxon>Pentapetalae</taxon>
        <taxon>rosids</taxon>
        <taxon>fabids</taxon>
        <taxon>Fabales</taxon>
        <taxon>Fabaceae</taxon>
        <taxon>Papilionoideae</taxon>
        <taxon>50 kb inversion clade</taxon>
        <taxon>NPAAA clade</taxon>
        <taxon>Hologalegina</taxon>
        <taxon>IRL clade</taxon>
        <taxon>Trifolieae</taxon>
        <taxon>Trifolium</taxon>
    </lineage>
</organism>
<sequence>MNIFNTFNVVNIHEYQADEALYQDENLRLSSLKVEESDLGGLAARIEEV</sequence>
<feature type="non-terminal residue" evidence="1">
    <location>
        <position position="49"/>
    </location>
</feature>
<keyword evidence="2" id="KW-1185">Reference proteome</keyword>
<evidence type="ECO:0000313" key="1">
    <source>
        <dbReference type="EMBL" id="MCI94428.1"/>
    </source>
</evidence>
<reference evidence="1 2" key="1">
    <citation type="journal article" date="2018" name="Front. Plant Sci.">
        <title>Red Clover (Trifolium pratense) and Zigzag Clover (T. medium) - A Picture of Genomic Similarities and Differences.</title>
        <authorList>
            <person name="Dluhosova J."/>
            <person name="Istvanek J."/>
            <person name="Nedelnik J."/>
            <person name="Repkova J."/>
        </authorList>
    </citation>
    <scope>NUCLEOTIDE SEQUENCE [LARGE SCALE GENOMIC DNA]</scope>
    <source>
        <strain evidence="2">cv. 10/8</strain>
        <tissue evidence="1">Leaf</tissue>
    </source>
</reference>
<dbReference type="AlphaFoldDB" id="A0A392W1B4"/>
<accession>A0A392W1B4</accession>
<name>A0A392W1B4_9FABA</name>
<proteinExistence type="predicted"/>
<comment type="caution">
    <text evidence="1">The sequence shown here is derived from an EMBL/GenBank/DDBJ whole genome shotgun (WGS) entry which is preliminary data.</text>
</comment>
<protein>
    <submittedName>
        <fullName evidence="1">Putative Ty3-gypsy-like retroelement pol polyprotein</fullName>
    </submittedName>
</protein>